<evidence type="ECO:0000256" key="1">
    <source>
        <dbReference type="SAM" id="Phobius"/>
    </source>
</evidence>
<keyword evidence="1" id="KW-1133">Transmembrane helix</keyword>
<keyword evidence="1" id="KW-0812">Transmembrane</keyword>
<organism evidence="2 3">
    <name type="scientific">Lactobacillus melliventris</name>
    <dbReference type="NCBI Taxonomy" id="1218507"/>
    <lineage>
        <taxon>Bacteria</taxon>
        <taxon>Bacillati</taxon>
        <taxon>Bacillota</taxon>
        <taxon>Bacilli</taxon>
        <taxon>Lactobacillales</taxon>
        <taxon>Lactobacillaceae</taxon>
        <taxon>Lactobacillus</taxon>
    </lineage>
</organism>
<proteinExistence type="predicted"/>
<name>A0ABX5MZD2_9LACO</name>
<reference evidence="2 3" key="1">
    <citation type="submission" date="2018-05" db="EMBL/GenBank/DDBJ databases">
        <title>Reference genomes for bee gut microbiota database.</title>
        <authorList>
            <person name="Ellegaard K.M."/>
        </authorList>
    </citation>
    <scope>NUCLEOTIDE SEQUENCE [LARGE SCALE GENOMIC DNA]</scope>
    <source>
        <strain evidence="2 3">ESL0184</strain>
    </source>
</reference>
<protein>
    <submittedName>
        <fullName evidence="2">Uncharacterized protein</fullName>
    </submittedName>
</protein>
<accession>A0ABX5MZD2</accession>
<keyword evidence="3" id="KW-1185">Reference proteome</keyword>
<gene>
    <name evidence="2" type="ORF">DK873_03410</name>
</gene>
<feature type="transmembrane region" description="Helical" evidence="1">
    <location>
        <begin position="6"/>
        <end position="25"/>
    </location>
</feature>
<sequence>MAHGFKLLLITGLLIVVATFCFVFSFDKRNKSKTRKILLGVSLLLFLIIGLLIVKIWNWPLD</sequence>
<feature type="transmembrane region" description="Helical" evidence="1">
    <location>
        <begin position="37"/>
        <end position="57"/>
    </location>
</feature>
<keyword evidence="1" id="KW-0472">Membrane</keyword>
<dbReference type="EMBL" id="QGLG01000002">
    <property type="protein sequence ID" value="PXY84212.1"/>
    <property type="molecule type" value="Genomic_DNA"/>
</dbReference>
<dbReference type="Proteomes" id="UP000247698">
    <property type="component" value="Unassembled WGS sequence"/>
</dbReference>
<comment type="caution">
    <text evidence="2">The sequence shown here is derived from an EMBL/GenBank/DDBJ whole genome shotgun (WGS) entry which is preliminary data.</text>
</comment>
<evidence type="ECO:0000313" key="3">
    <source>
        <dbReference type="Proteomes" id="UP000247698"/>
    </source>
</evidence>
<evidence type="ECO:0000313" key="2">
    <source>
        <dbReference type="EMBL" id="PXY84212.1"/>
    </source>
</evidence>